<proteinExistence type="inferred from homology"/>
<evidence type="ECO:0000256" key="14">
    <source>
        <dbReference type="ARBA" id="ARBA00022843"/>
    </source>
</evidence>
<dbReference type="InterPro" id="IPR013083">
    <property type="entry name" value="Znf_RING/FYVE/PHD"/>
</dbReference>
<dbReference type="PANTHER" id="PTHR20973:SF0">
    <property type="entry name" value="NON-STRUCTURAL MAINTENANCE OF CHROMOSOMES ELEMENT 1 HOMOLOG"/>
    <property type="match status" value="1"/>
</dbReference>
<dbReference type="GO" id="GO:0000781">
    <property type="term" value="C:chromosome, telomeric region"/>
    <property type="evidence" value="ECO:0007669"/>
    <property type="project" value="UniProtKB-SubCell"/>
</dbReference>
<dbReference type="GO" id="GO:0008270">
    <property type="term" value="F:zinc ion binding"/>
    <property type="evidence" value="ECO:0007669"/>
    <property type="project" value="UniProtKB-KW"/>
</dbReference>
<keyword evidence="11 19" id="KW-0863">Zinc-finger</keyword>
<dbReference type="PANTHER" id="PTHR20973">
    <property type="entry name" value="NON-SMC ELEMENT 1-RELATED"/>
    <property type="match status" value="1"/>
</dbReference>
<feature type="region of interest" description="Disordered" evidence="20">
    <location>
        <begin position="256"/>
        <end position="314"/>
    </location>
</feature>
<dbReference type="PROSITE" id="PS50089">
    <property type="entry name" value="ZF_RING_2"/>
    <property type="match status" value="1"/>
</dbReference>
<dbReference type="GO" id="GO:0061630">
    <property type="term" value="F:ubiquitin protein ligase activity"/>
    <property type="evidence" value="ECO:0007669"/>
    <property type="project" value="UniProtKB-EC"/>
</dbReference>
<evidence type="ECO:0000256" key="15">
    <source>
        <dbReference type="ARBA" id="ARBA00022895"/>
    </source>
</evidence>
<evidence type="ECO:0000256" key="18">
    <source>
        <dbReference type="ARBA" id="ARBA00023242"/>
    </source>
</evidence>
<evidence type="ECO:0000256" key="8">
    <source>
        <dbReference type="ARBA" id="ARBA00022679"/>
    </source>
</evidence>
<keyword evidence="13" id="KW-0862">Zinc</keyword>
<evidence type="ECO:0000313" key="24">
    <source>
        <dbReference type="Proteomes" id="UP000472241"/>
    </source>
</evidence>
<evidence type="ECO:0000259" key="22">
    <source>
        <dbReference type="PROSITE" id="PS50089"/>
    </source>
</evidence>
<keyword evidence="12" id="KW-0833">Ubl conjugation pathway</keyword>
<keyword evidence="16" id="KW-0233">DNA recombination</keyword>
<evidence type="ECO:0000256" key="11">
    <source>
        <dbReference type="ARBA" id="ARBA00022771"/>
    </source>
</evidence>
<organism evidence="23 24">
    <name type="scientific">Lynx canadensis</name>
    <name type="common">Canada lynx</name>
    <name type="synonym">Felis canadensis</name>
    <dbReference type="NCBI Taxonomy" id="61383"/>
    <lineage>
        <taxon>Eukaryota</taxon>
        <taxon>Metazoa</taxon>
        <taxon>Chordata</taxon>
        <taxon>Craniata</taxon>
        <taxon>Vertebrata</taxon>
        <taxon>Euteleostomi</taxon>
        <taxon>Mammalia</taxon>
        <taxon>Eutheria</taxon>
        <taxon>Laurasiatheria</taxon>
        <taxon>Carnivora</taxon>
        <taxon>Feliformia</taxon>
        <taxon>Felidae</taxon>
        <taxon>Felinae</taxon>
        <taxon>Lynx</taxon>
    </lineage>
</organism>
<feature type="compositionally biased region" description="Basic and acidic residues" evidence="20">
    <location>
        <begin position="1"/>
        <end position="13"/>
    </location>
</feature>
<dbReference type="FunFam" id="3.90.1150.220:FF:000001">
    <property type="entry name" value="Non-structural maintenance of chromosomes element 1 homolog"/>
    <property type="match status" value="1"/>
</dbReference>
<dbReference type="InterPro" id="IPR011513">
    <property type="entry name" value="Nse1"/>
</dbReference>
<feature type="domain" description="Phorbol-ester/DAG-type" evidence="21">
    <location>
        <begin position="193"/>
        <end position="245"/>
    </location>
</feature>
<evidence type="ECO:0000256" key="6">
    <source>
        <dbReference type="ARBA" id="ARBA00019422"/>
    </source>
</evidence>
<evidence type="ECO:0000256" key="12">
    <source>
        <dbReference type="ARBA" id="ARBA00022786"/>
    </source>
</evidence>
<dbReference type="GO" id="GO:0030915">
    <property type="term" value="C:Smc5-Smc6 complex"/>
    <property type="evidence" value="ECO:0007669"/>
    <property type="project" value="InterPro"/>
</dbReference>
<keyword evidence="14" id="KW-0832">Ubl conjugation</keyword>
<dbReference type="GO" id="GO:0000724">
    <property type="term" value="P:double-strand break repair via homologous recombination"/>
    <property type="evidence" value="ECO:0007669"/>
    <property type="project" value="TreeGrafter"/>
</dbReference>
<name>A0A667IM70_LYNCA</name>
<dbReference type="InterPro" id="IPR001841">
    <property type="entry name" value="Znf_RING"/>
</dbReference>
<comment type="similarity">
    <text evidence="4">Belongs to the NSE1 family.</text>
</comment>
<dbReference type="Ensembl" id="ENSLCNT00005028449.1">
    <property type="protein sequence ID" value="ENSLCNP00005025457.1"/>
    <property type="gene ID" value="ENSLCNG00005016574.1"/>
</dbReference>
<keyword evidence="10" id="KW-0227">DNA damage</keyword>
<dbReference type="FunFam" id="3.30.40.10:FF:000298">
    <property type="entry name" value="non-structural maintenance of chromosomes element 1 homolog"/>
    <property type="match status" value="1"/>
</dbReference>
<gene>
    <name evidence="23" type="primary">NSMCE1</name>
</gene>
<keyword evidence="24" id="KW-1185">Reference proteome</keyword>
<evidence type="ECO:0000256" key="3">
    <source>
        <dbReference type="ARBA" id="ARBA00004574"/>
    </source>
</evidence>
<keyword evidence="9" id="KW-0479">Metal-binding</keyword>
<dbReference type="EC" id="2.3.2.27" evidence="5"/>
<keyword evidence="18" id="KW-0539">Nucleus</keyword>
<reference evidence="23" key="1">
    <citation type="submission" date="2025-08" db="UniProtKB">
        <authorList>
            <consortium name="Ensembl"/>
        </authorList>
    </citation>
    <scope>IDENTIFICATION</scope>
</reference>
<evidence type="ECO:0000256" key="7">
    <source>
        <dbReference type="ARBA" id="ARBA00022454"/>
    </source>
</evidence>
<comment type="subcellular location">
    <subcellularLocation>
        <location evidence="3">Chromosome</location>
        <location evidence="3">Telomere</location>
    </subcellularLocation>
    <subcellularLocation>
        <location evidence="2">Nucleus</location>
    </subcellularLocation>
</comment>
<reference evidence="23" key="2">
    <citation type="submission" date="2025-09" db="UniProtKB">
        <authorList>
            <consortium name="Ensembl"/>
        </authorList>
    </citation>
    <scope>IDENTIFICATION</scope>
</reference>
<dbReference type="Pfam" id="PF08746">
    <property type="entry name" value="zf-RING-like"/>
    <property type="match status" value="1"/>
</dbReference>
<protein>
    <recommendedName>
        <fullName evidence="6">Non-structural maintenance of chromosomes element 1 homolog</fullName>
        <ecNumber evidence="5">2.3.2.27</ecNumber>
    </recommendedName>
</protein>
<evidence type="ECO:0000256" key="17">
    <source>
        <dbReference type="ARBA" id="ARBA00023204"/>
    </source>
</evidence>
<evidence type="ECO:0000256" key="20">
    <source>
        <dbReference type="SAM" id="MobiDB-lite"/>
    </source>
</evidence>
<dbReference type="InterPro" id="IPR014857">
    <property type="entry name" value="Nse1_RING_C4HC3-type"/>
</dbReference>
<dbReference type="Gene3D" id="3.90.1150.220">
    <property type="match status" value="1"/>
</dbReference>
<evidence type="ECO:0000256" key="2">
    <source>
        <dbReference type="ARBA" id="ARBA00004123"/>
    </source>
</evidence>
<dbReference type="Pfam" id="PF07574">
    <property type="entry name" value="SMC_Nse1"/>
    <property type="match status" value="1"/>
</dbReference>
<dbReference type="Gene3D" id="3.30.40.10">
    <property type="entry name" value="Zinc/RING finger domain, C3HC4 (zinc finger)"/>
    <property type="match status" value="1"/>
</dbReference>
<evidence type="ECO:0000256" key="19">
    <source>
        <dbReference type="PROSITE-ProRule" id="PRU00175"/>
    </source>
</evidence>
<dbReference type="Proteomes" id="UP000472241">
    <property type="component" value="Unplaced"/>
</dbReference>
<dbReference type="FunFam" id="1.10.10.10:FF:000270">
    <property type="entry name" value="Non-structural maintenance of chromosomes element 1 homolog"/>
    <property type="match status" value="1"/>
</dbReference>
<dbReference type="SUPFAM" id="SSF57889">
    <property type="entry name" value="Cysteine-rich domain"/>
    <property type="match status" value="1"/>
</dbReference>
<dbReference type="AlphaFoldDB" id="A0A667IM70"/>
<dbReference type="Gene3D" id="1.10.10.10">
    <property type="entry name" value="Winged helix-like DNA-binding domain superfamily/Winged helix DNA-binding domain"/>
    <property type="match status" value="1"/>
</dbReference>
<evidence type="ECO:0000256" key="5">
    <source>
        <dbReference type="ARBA" id="ARBA00012483"/>
    </source>
</evidence>
<keyword evidence="15" id="KW-0779">Telomere</keyword>
<dbReference type="InterPro" id="IPR046349">
    <property type="entry name" value="C1-like_sf"/>
</dbReference>
<evidence type="ECO:0000256" key="4">
    <source>
        <dbReference type="ARBA" id="ARBA00010258"/>
    </source>
</evidence>
<feature type="region of interest" description="Disordered" evidence="20">
    <location>
        <begin position="337"/>
        <end position="420"/>
    </location>
</feature>
<dbReference type="PROSITE" id="PS50081">
    <property type="entry name" value="ZF_DAG_PE_2"/>
    <property type="match status" value="1"/>
</dbReference>
<keyword evidence="7" id="KW-0158">Chromosome</keyword>
<evidence type="ECO:0000256" key="1">
    <source>
        <dbReference type="ARBA" id="ARBA00000900"/>
    </source>
</evidence>
<feature type="domain" description="RING-type" evidence="22">
    <location>
        <begin position="208"/>
        <end position="249"/>
    </location>
</feature>
<feature type="region of interest" description="Disordered" evidence="20">
    <location>
        <begin position="1"/>
        <end position="23"/>
    </location>
</feature>
<evidence type="ECO:0000259" key="21">
    <source>
        <dbReference type="PROSITE" id="PS50081"/>
    </source>
</evidence>
<evidence type="ECO:0000256" key="9">
    <source>
        <dbReference type="ARBA" id="ARBA00022723"/>
    </source>
</evidence>
<sequence>MEEGRAERRRRTEAPSCTQGGARRAGIMTDVHRRFLQLLMTHGVLEERGVRRLQKHCYRVHGRTAAVEELEDFINNINSVLESLYIEIKKGATEDDGRPVYALVNLATTPVSKMASDFAENELDLFRKALELIIDSETGFASSTNILNLVDQLKGKKMRKKEAEQVLQKFVQNKWLIEKEGEFTLHSRAILEMEQYIRETYPDAVKTCNICHGLLIQGQSCETCGIRMHLPCVAKYFQSAPEPRCPHCNDYWPHEIPGSRPSGAQGQGGWGTPGDGEPSGEGSARVGLSAGPRPSRGSRSHSKQTPVFAHACRDPQNAAETPWLMRLMRLMRVWSRRDTPTPGPAPAPSSCMRVGGEGGAHPSPAAVPGQQGVPRPPRALPLTVSSGLFRVQKSSTPTRSGRPGPPRRTKSPRGPGSTSWQALFGREASASPVAPSPLAASCSLVSRSGIKVAKESWLRPQSVVVRVVRPRRKLHVVALPFLGSPLTESPPGGFGSVRQVTESVPTDLPREGISWDVRGSLWR</sequence>
<dbReference type="InterPro" id="IPR002219">
    <property type="entry name" value="PKC_DAG/PE"/>
</dbReference>
<dbReference type="InterPro" id="IPR036388">
    <property type="entry name" value="WH-like_DNA-bd_sf"/>
</dbReference>
<evidence type="ECO:0000256" key="13">
    <source>
        <dbReference type="ARBA" id="ARBA00022833"/>
    </source>
</evidence>
<comment type="catalytic activity">
    <reaction evidence="1">
        <text>S-ubiquitinyl-[E2 ubiquitin-conjugating enzyme]-L-cysteine + [acceptor protein]-L-lysine = [E2 ubiquitin-conjugating enzyme]-L-cysteine + N(6)-ubiquitinyl-[acceptor protein]-L-lysine.</text>
        <dbReference type="EC" id="2.3.2.27"/>
    </reaction>
</comment>
<evidence type="ECO:0000256" key="16">
    <source>
        <dbReference type="ARBA" id="ARBA00023172"/>
    </source>
</evidence>
<keyword evidence="8" id="KW-0808">Transferase</keyword>
<accession>A0A667IM70</accession>
<keyword evidence="17" id="KW-0234">DNA repair</keyword>
<evidence type="ECO:0000256" key="10">
    <source>
        <dbReference type="ARBA" id="ARBA00022763"/>
    </source>
</evidence>
<dbReference type="GO" id="GO:0005634">
    <property type="term" value="C:nucleus"/>
    <property type="evidence" value="ECO:0007669"/>
    <property type="project" value="UniProtKB-SubCell"/>
</dbReference>
<evidence type="ECO:0000313" key="23">
    <source>
        <dbReference type="Ensembl" id="ENSLCNP00005025457.1"/>
    </source>
</evidence>
<dbReference type="CDD" id="cd16493">
    <property type="entry name" value="RING-CH-C4HC3_NSE1"/>
    <property type="match status" value="1"/>
</dbReference>
<feature type="compositionally biased region" description="Gly residues" evidence="20">
    <location>
        <begin position="265"/>
        <end position="279"/>
    </location>
</feature>